<evidence type="ECO:0000313" key="1">
    <source>
        <dbReference type="EMBL" id="MBA0086640.1"/>
    </source>
</evidence>
<organism evidence="1 2">
    <name type="scientific">Candidatus Acidiferrum panamense</name>
    <dbReference type="NCBI Taxonomy" id="2741543"/>
    <lineage>
        <taxon>Bacteria</taxon>
        <taxon>Pseudomonadati</taxon>
        <taxon>Acidobacteriota</taxon>
        <taxon>Terriglobia</taxon>
        <taxon>Candidatus Acidiferrales</taxon>
        <taxon>Candidatus Acidiferrum</taxon>
    </lineage>
</organism>
<dbReference type="EMBL" id="JACDQQ010001609">
    <property type="protein sequence ID" value="MBA0086640.1"/>
    <property type="molecule type" value="Genomic_DNA"/>
</dbReference>
<proteinExistence type="predicted"/>
<gene>
    <name evidence="1" type="ORF">HRJ53_16790</name>
</gene>
<feature type="non-terminal residue" evidence="1">
    <location>
        <position position="60"/>
    </location>
</feature>
<dbReference type="AlphaFoldDB" id="A0A7V8SXR9"/>
<dbReference type="InterPro" id="IPR016155">
    <property type="entry name" value="Mopterin_synth/thiamin_S_b"/>
</dbReference>
<comment type="caution">
    <text evidence="1">The sequence shown here is derived from an EMBL/GenBank/DDBJ whole genome shotgun (WGS) entry which is preliminary data.</text>
</comment>
<protein>
    <submittedName>
        <fullName evidence="1">Molybdopterin synthase sulfur carrier subunit</fullName>
    </submittedName>
</protein>
<dbReference type="SUPFAM" id="SSF54285">
    <property type="entry name" value="MoaD/ThiS"/>
    <property type="match status" value="1"/>
</dbReference>
<name>A0A7V8SXR9_9BACT</name>
<dbReference type="InterPro" id="IPR012675">
    <property type="entry name" value="Beta-grasp_dom_sf"/>
</dbReference>
<sequence length="60" mass="6731">MPVKVIIPTPLRPYAGKRASAEFNAGTVGEALRHLTTEFADLRKHLFTEDGKLRSFVNVY</sequence>
<keyword evidence="2" id="KW-1185">Reference proteome</keyword>
<dbReference type="Gene3D" id="3.10.20.30">
    <property type="match status" value="1"/>
</dbReference>
<dbReference type="PANTHER" id="PTHR38031">
    <property type="entry name" value="SULFUR CARRIER PROTEIN SLR0821-RELATED"/>
    <property type="match status" value="1"/>
</dbReference>
<reference evidence="1" key="1">
    <citation type="submission" date="2020-06" db="EMBL/GenBank/DDBJ databases">
        <title>Legume-microbial interactions unlock mineral nutrients during tropical forest succession.</title>
        <authorList>
            <person name="Epihov D.Z."/>
        </authorList>
    </citation>
    <scope>NUCLEOTIDE SEQUENCE [LARGE SCALE GENOMIC DNA]</scope>
    <source>
        <strain evidence="1">Pan2503</strain>
    </source>
</reference>
<dbReference type="Proteomes" id="UP000567293">
    <property type="component" value="Unassembled WGS sequence"/>
</dbReference>
<evidence type="ECO:0000313" key="2">
    <source>
        <dbReference type="Proteomes" id="UP000567293"/>
    </source>
</evidence>
<dbReference type="PANTHER" id="PTHR38031:SF1">
    <property type="entry name" value="SULFUR CARRIER PROTEIN CYSO"/>
    <property type="match status" value="1"/>
</dbReference>
<dbReference type="InterPro" id="IPR052045">
    <property type="entry name" value="Sulfur_Carrier/Prot_Modifier"/>
</dbReference>
<accession>A0A7V8SXR9</accession>